<evidence type="ECO:0000313" key="3">
    <source>
        <dbReference type="EMBL" id="CEO94833.1"/>
    </source>
</evidence>
<dbReference type="PROSITE" id="PS51673">
    <property type="entry name" value="SUZ"/>
    <property type="match status" value="1"/>
</dbReference>
<feature type="compositionally biased region" description="Acidic residues" evidence="1">
    <location>
        <begin position="9"/>
        <end position="19"/>
    </location>
</feature>
<evidence type="ECO:0000256" key="1">
    <source>
        <dbReference type="SAM" id="MobiDB-lite"/>
    </source>
</evidence>
<evidence type="ECO:0000313" key="4">
    <source>
        <dbReference type="Proteomes" id="UP000039324"/>
    </source>
</evidence>
<reference evidence="3 4" key="1">
    <citation type="submission" date="2015-02" db="EMBL/GenBank/DDBJ databases">
        <authorList>
            <person name="Chooi Y.-H."/>
        </authorList>
    </citation>
    <scope>NUCLEOTIDE SEQUENCE [LARGE SCALE GENOMIC DNA]</scope>
    <source>
        <strain evidence="3">E3</strain>
    </source>
</reference>
<sequence length="182" mass="20084">MATRPIPDSWEDDADDGEEQVQVPVQRRGPAAPPPPPARVVRQDAQACPPPVRQPPAVQLLRRPTDTPPSQSPENATHGPILSRLDAAAKQEQYDKARADIFRSSRATSNGHQQPARSTMPLSSPGPRPPVIDDMADYDRDVGRYTRRFDPGFGIVAANDSRQHVPAKTYESEFPDALRRQP</sequence>
<gene>
    <name evidence="3" type="ORF">PBRA_003646</name>
</gene>
<dbReference type="InterPro" id="IPR024771">
    <property type="entry name" value="SUZ"/>
</dbReference>
<accession>A0A0G4IHZ3</accession>
<feature type="compositionally biased region" description="Basic and acidic residues" evidence="1">
    <location>
        <begin position="87"/>
        <end position="103"/>
    </location>
</feature>
<organism evidence="3 4">
    <name type="scientific">Plasmodiophora brassicae</name>
    <name type="common">Clubroot disease agent</name>
    <dbReference type="NCBI Taxonomy" id="37360"/>
    <lineage>
        <taxon>Eukaryota</taxon>
        <taxon>Sar</taxon>
        <taxon>Rhizaria</taxon>
        <taxon>Endomyxa</taxon>
        <taxon>Phytomyxea</taxon>
        <taxon>Plasmodiophorida</taxon>
        <taxon>Plasmodiophoridae</taxon>
        <taxon>Plasmodiophora</taxon>
    </lineage>
</organism>
<dbReference type="Proteomes" id="UP000039324">
    <property type="component" value="Unassembled WGS sequence"/>
</dbReference>
<keyword evidence="4" id="KW-1185">Reference proteome</keyword>
<feature type="domain" description="SUZ" evidence="2">
    <location>
        <begin position="34"/>
        <end position="106"/>
    </location>
</feature>
<name>A0A0G4IHZ3_PLABS</name>
<evidence type="ECO:0000259" key="2">
    <source>
        <dbReference type="PROSITE" id="PS51673"/>
    </source>
</evidence>
<feature type="compositionally biased region" description="Polar residues" evidence="1">
    <location>
        <begin position="105"/>
        <end position="122"/>
    </location>
</feature>
<feature type="region of interest" description="Disordered" evidence="1">
    <location>
        <begin position="1"/>
        <end position="136"/>
    </location>
</feature>
<dbReference type="AlphaFoldDB" id="A0A0G4IHZ3"/>
<proteinExistence type="predicted"/>
<protein>
    <recommendedName>
        <fullName evidence="2">SUZ domain-containing protein</fullName>
    </recommendedName>
</protein>
<dbReference type="EMBL" id="CDSF01000002">
    <property type="protein sequence ID" value="CEO94833.1"/>
    <property type="molecule type" value="Genomic_DNA"/>
</dbReference>